<organism evidence="1 2">
    <name type="scientific">Romanomermis culicivorax</name>
    <name type="common">Nematode worm</name>
    <dbReference type="NCBI Taxonomy" id="13658"/>
    <lineage>
        <taxon>Eukaryota</taxon>
        <taxon>Metazoa</taxon>
        <taxon>Ecdysozoa</taxon>
        <taxon>Nematoda</taxon>
        <taxon>Enoplea</taxon>
        <taxon>Dorylaimia</taxon>
        <taxon>Mermithida</taxon>
        <taxon>Mermithoidea</taxon>
        <taxon>Mermithidae</taxon>
        <taxon>Romanomermis</taxon>
    </lineage>
</organism>
<keyword evidence="1" id="KW-1185">Reference proteome</keyword>
<accession>A0A915L093</accession>
<dbReference type="AlphaFoldDB" id="A0A915L093"/>
<protein>
    <submittedName>
        <fullName evidence="2">Uncharacterized protein</fullName>
    </submittedName>
</protein>
<evidence type="ECO:0000313" key="2">
    <source>
        <dbReference type="WBParaSite" id="nRc.2.0.1.t44603-RA"/>
    </source>
</evidence>
<reference evidence="2" key="1">
    <citation type="submission" date="2022-11" db="UniProtKB">
        <authorList>
            <consortium name="WormBaseParasite"/>
        </authorList>
    </citation>
    <scope>IDENTIFICATION</scope>
</reference>
<dbReference type="Proteomes" id="UP000887565">
    <property type="component" value="Unplaced"/>
</dbReference>
<name>A0A915L093_ROMCU</name>
<evidence type="ECO:0000313" key="1">
    <source>
        <dbReference type="Proteomes" id="UP000887565"/>
    </source>
</evidence>
<proteinExistence type="predicted"/>
<sequence length="75" mass="8285">MQSVYDLSLNSMCKLRIFNIQELMMDQSFLLIGHINTKICTKVGNAAAAVAAGTKKQAFLSSSGIGEAYKWRLEK</sequence>
<dbReference type="WBParaSite" id="nRc.2.0.1.t44603-RA">
    <property type="protein sequence ID" value="nRc.2.0.1.t44603-RA"/>
    <property type="gene ID" value="nRc.2.0.1.g44603"/>
</dbReference>